<dbReference type="InterPro" id="IPR036249">
    <property type="entry name" value="Thioredoxin-like_sf"/>
</dbReference>
<dbReference type="Proteomes" id="UP000000238">
    <property type="component" value="Chromosome"/>
</dbReference>
<dbReference type="Pfam" id="PF01323">
    <property type="entry name" value="DSBA"/>
    <property type="match status" value="1"/>
</dbReference>
<dbReference type="InterPro" id="IPR023205">
    <property type="entry name" value="DsbA/DsbL"/>
</dbReference>
<feature type="domain" description="Thioredoxin" evidence="9">
    <location>
        <begin position="1"/>
        <end position="193"/>
    </location>
</feature>
<evidence type="ECO:0000313" key="10">
    <source>
        <dbReference type="EMBL" id="ABC27901.1"/>
    </source>
</evidence>
<dbReference type="InterPro" id="IPR017937">
    <property type="entry name" value="Thioredoxin_CS"/>
</dbReference>
<dbReference type="InterPro" id="IPR001853">
    <property type="entry name" value="DSBA-like_thioredoxin_dom"/>
</dbReference>
<keyword evidence="10" id="KW-0413">Isomerase</keyword>
<dbReference type="Gene3D" id="3.40.30.10">
    <property type="entry name" value="Glutaredoxin"/>
    <property type="match status" value="1"/>
</dbReference>
<dbReference type="GO" id="GO:0042597">
    <property type="term" value="C:periplasmic space"/>
    <property type="evidence" value="ECO:0007669"/>
    <property type="project" value="UniProtKB-SubCell"/>
</dbReference>
<evidence type="ECO:0000256" key="6">
    <source>
        <dbReference type="ARBA" id="ARBA00023284"/>
    </source>
</evidence>
<dbReference type="eggNOG" id="COG1651">
    <property type="taxonomic scope" value="Bacteria"/>
</dbReference>
<dbReference type="InterPro" id="IPR050824">
    <property type="entry name" value="Thiol_disulfide_DsbA"/>
</dbReference>
<gene>
    <name evidence="10" type="ordered locus">HCH_01016</name>
</gene>
<dbReference type="SUPFAM" id="SSF52833">
    <property type="entry name" value="Thioredoxin-like"/>
    <property type="match status" value="1"/>
</dbReference>
<dbReference type="RefSeq" id="WP_011394976.1">
    <property type="nucleotide sequence ID" value="NC_007645.1"/>
</dbReference>
<feature type="disulfide bond" description="Redox-active" evidence="8">
    <location>
        <begin position="46"/>
        <end position="49"/>
    </location>
</feature>
<evidence type="ECO:0000256" key="5">
    <source>
        <dbReference type="ARBA" id="ARBA00023157"/>
    </source>
</evidence>
<keyword evidence="4 7" id="KW-0574">Periplasm</keyword>
<name>Q2SN73_HAHCH</name>
<dbReference type="STRING" id="349521.HCH_01016"/>
<comment type="subcellular location">
    <subcellularLocation>
        <location evidence="1 7">Periplasm</location>
    </subcellularLocation>
</comment>
<accession>Q2SN73</accession>
<dbReference type="InterPro" id="IPR013766">
    <property type="entry name" value="Thioredoxin_domain"/>
</dbReference>
<evidence type="ECO:0000313" key="11">
    <source>
        <dbReference type="Proteomes" id="UP000000238"/>
    </source>
</evidence>
<evidence type="ECO:0000256" key="7">
    <source>
        <dbReference type="PIRNR" id="PIRNR001488"/>
    </source>
</evidence>
<dbReference type="PROSITE" id="PS00194">
    <property type="entry name" value="THIOREDOXIN_1"/>
    <property type="match status" value="1"/>
</dbReference>
<keyword evidence="3" id="KW-0732">Signal</keyword>
<proteinExistence type="inferred from homology"/>
<protein>
    <recommendedName>
        <fullName evidence="7">Thiol:disulfide interchange protein</fullName>
    </recommendedName>
</protein>
<evidence type="ECO:0000259" key="9">
    <source>
        <dbReference type="PROSITE" id="PS51352"/>
    </source>
</evidence>
<dbReference type="PANTHER" id="PTHR35891">
    <property type="entry name" value="THIOL:DISULFIDE INTERCHANGE PROTEIN DSBA"/>
    <property type="match status" value="1"/>
</dbReference>
<organism evidence="10 11">
    <name type="scientific">Hahella chejuensis (strain KCTC 2396)</name>
    <dbReference type="NCBI Taxonomy" id="349521"/>
    <lineage>
        <taxon>Bacteria</taxon>
        <taxon>Pseudomonadati</taxon>
        <taxon>Pseudomonadota</taxon>
        <taxon>Gammaproteobacteria</taxon>
        <taxon>Oceanospirillales</taxon>
        <taxon>Hahellaceae</taxon>
        <taxon>Hahella</taxon>
    </lineage>
</organism>
<comment type="similarity">
    <text evidence="2">Belongs to the thioredoxin family. DsbA subfamily.</text>
</comment>
<dbReference type="PIRSF" id="PIRSF001488">
    <property type="entry name" value="Tdi_protein"/>
    <property type="match status" value="1"/>
</dbReference>
<evidence type="ECO:0000256" key="2">
    <source>
        <dbReference type="ARBA" id="ARBA00005791"/>
    </source>
</evidence>
<dbReference type="PROSITE" id="PS51352">
    <property type="entry name" value="THIOREDOXIN_2"/>
    <property type="match status" value="1"/>
</dbReference>
<dbReference type="KEGG" id="hch:HCH_01016"/>
<dbReference type="EMBL" id="CP000155">
    <property type="protein sequence ID" value="ABC27901.1"/>
    <property type="molecule type" value="Genomic_DNA"/>
</dbReference>
<sequence>MTLGLVALAARAETYVEGQHYKTLPAPIPVRDASKIEVVELFWYGCPHCYKFDPLVNVWKKSLPEDVSFFRSPAVFNKVWKAHAQAFYAAEALDVSEKMHQPLFDALARDHQSLNSEDDLAKFFAQYDVEEAQFKKAYNSFSVKSKVEQAASRALSARATGVPALVVNGKYRIDAIRGGTYEDMLKVADFLIEKERQAKGS</sequence>
<evidence type="ECO:0000256" key="4">
    <source>
        <dbReference type="ARBA" id="ARBA00022764"/>
    </source>
</evidence>
<evidence type="ECO:0000256" key="1">
    <source>
        <dbReference type="ARBA" id="ARBA00004418"/>
    </source>
</evidence>
<dbReference type="AlphaFoldDB" id="Q2SN73"/>
<evidence type="ECO:0000256" key="3">
    <source>
        <dbReference type="ARBA" id="ARBA00022729"/>
    </source>
</evidence>
<dbReference type="GO" id="GO:0016853">
    <property type="term" value="F:isomerase activity"/>
    <property type="evidence" value="ECO:0007669"/>
    <property type="project" value="UniProtKB-KW"/>
</dbReference>
<evidence type="ECO:0000256" key="8">
    <source>
        <dbReference type="PIRSR" id="PIRSR001488-1"/>
    </source>
</evidence>
<keyword evidence="11" id="KW-1185">Reference proteome</keyword>
<dbReference type="HOGENOM" id="CLU_088255_1_0_6"/>
<keyword evidence="5 7" id="KW-1015">Disulfide bond</keyword>
<dbReference type="CDD" id="cd03019">
    <property type="entry name" value="DsbA_DsbA"/>
    <property type="match status" value="1"/>
</dbReference>
<reference evidence="10 11" key="1">
    <citation type="journal article" date="2005" name="Nucleic Acids Res.">
        <title>Genomic blueprint of Hahella chejuensis, a marine microbe producing an algicidal agent.</title>
        <authorList>
            <person name="Jeong H."/>
            <person name="Yim J.H."/>
            <person name="Lee C."/>
            <person name="Choi S.-H."/>
            <person name="Park Y.K."/>
            <person name="Yoon S.H."/>
            <person name="Hur C.-G."/>
            <person name="Kang H.-Y."/>
            <person name="Kim D."/>
            <person name="Lee H.H."/>
            <person name="Park K.H."/>
            <person name="Park S.-H."/>
            <person name="Park H.-S."/>
            <person name="Lee H.K."/>
            <person name="Oh T.K."/>
            <person name="Kim J.F."/>
        </authorList>
    </citation>
    <scope>NUCLEOTIDE SEQUENCE [LARGE SCALE GENOMIC DNA]</scope>
    <source>
        <strain evidence="10 11">KCTC 2396</strain>
    </source>
</reference>
<keyword evidence="6" id="KW-0676">Redox-active center</keyword>
<dbReference type="PANTHER" id="PTHR35891:SF2">
    <property type="entry name" value="THIOL:DISULFIDE INTERCHANGE PROTEIN DSBA"/>
    <property type="match status" value="1"/>
</dbReference>
<dbReference type="GO" id="GO:0015036">
    <property type="term" value="F:disulfide oxidoreductase activity"/>
    <property type="evidence" value="ECO:0007669"/>
    <property type="project" value="UniProtKB-ARBA"/>
</dbReference>